<evidence type="ECO:0000313" key="2">
    <source>
        <dbReference type="EMBL" id="SIT25334.1"/>
    </source>
</evidence>
<name>A0A1N7QRC9_9BACT</name>
<sequence>MGTKTIYWEKLISCTVVLALGVLFCIYAEKGKQERKKKRNLHPRYTVGVVTDHYNPLRGGAVIGYEFTVYWRKYSDKRSWPRGFGNFPPKGQRYFVKFEEDDPYNAEFLIDSPFVKDNLEIPENGWKQLPQ</sequence>
<keyword evidence="1" id="KW-1133">Transmembrane helix</keyword>
<evidence type="ECO:0000313" key="3">
    <source>
        <dbReference type="Proteomes" id="UP000186917"/>
    </source>
</evidence>
<protein>
    <recommendedName>
        <fullName evidence="4">DUF3592 domain-containing protein</fullName>
    </recommendedName>
</protein>
<dbReference type="Proteomes" id="UP000186917">
    <property type="component" value="Unassembled WGS sequence"/>
</dbReference>
<accession>A0A1N7QRC9</accession>
<dbReference type="RefSeq" id="WP_096510920.1">
    <property type="nucleotide sequence ID" value="NZ_AP017422.1"/>
</dbReference>
<dbReference type="AlphaFoldDB" id="A0A1N7QRC9"/>
<keyword evidence="1" id="KW-0812">Transmembrane</keyword>
<reference evidence="3" key="1">
    <citation type="submission" date="2017-01" db="EMBL/GenBank/DDBJ databases">
        <authorList>
            <person name="Varghese N."/>
            <person name="Submissions S."/>
        </authorList>
    </citation>
    <scope>NUCLEOTIDE SEQUENCE [LARGE SCALE GENOMIC DNA]</scope>
    <source>
        <strain evidence="3">DSM 21054</strain>
    </source>
</reference>
<evidence type="ECO:0000256" key="1">
    <source>
        <dbReference type="SAM" id="Phobius"/>
    </source>
</evidence>
<proteinExistence type="predicted"/>
<feature type="transmembrane region" description="Helical" evidence="1">
    <location>
        <begin position="6"/>
        <end position="28"/>
    </location>
</feature>
<keyword evidence="1" id="KW-0472">Membrane</keyword>
<evidence type="ECO:0008006" key="4">
    <source>
        <dbReference type="Google" id="ProtNLM"/>
    </source>
</evidence>
<dbReference type="OrthoDB" id="1380281at2"/>
<keyword evidence="3" id="KW-1185">Reference proteome</keyword>
<dbReference type="EMBL" id="FTOR01000006">
    <property type="protein sequence ID" value="SIT25334.1"/>
    <property type="molecule type" value="Genomic_DNA"/>
</dbReference>
<organism evidence="2 3">
    <name type="scientific">Filimonas lacunae</name>
    <dbReference type="NCBI Taxonomy" id="477680"/>
    <lineage>
        <taxon>Bacteria</taxon>
        <taxon>Pseudomonadati</taxon>
        <taxon>Bacteroidota</taxon>
        <taxon>Chitinophagia</taxon>
        <taxon>Chitinophagales</taxon>
        <taxon>Chitinophagaceae</taxon>
        <taxon>Filimonas</taxon>
    </lineage>
</organism>
<gene>
    <name evidence="2" type="ORF">SAMN05421788_106288</name>
</gene>